<evidence type="ECO:0000256" key="15">
    <source>
        <dbReference type="PIRSR" id="PIRSR006404-1"/>
    </source>
</evidence>
<feature type="binding site" evidence="16">
    <location>
        <position position="64"/>
    </location>
    <ligand>
        <name>Zn(2+)</name>
        <dbReference type="ChEBI" id="CHEBI:29105"/>
        <note>catalytic</note>
    </ligand>
</feature>
<dbReference type="CDD" id="cd06164">
    <property type="entry name" value="S2P-M50_SpoIVFB_CBS"/>
    <property type="match status" value="1"/>
</dbReference>
<evidence type="ECO:0000256" key="7">
    <source>
        <dbReference type="ARBA" id="ARBA00022737"/>
    </source>
</evidence>
<keyword evidence="3 14" id="KW-1003">Cell membrane</keyword>
<keyword evidence="5 14" id="KW-0812">Transmembrane</keyword>
<dbReference type="PANTHER" id="PTHR39188">
    <property type="entry name" value="MEMBRANE-ASSOCIATED ZINC METALLOPROTEASE M50B"/>
    <property type="match status" value="1"/>
</dbReference>
<dbReference type="InterPro" id="IPR000644">
    <property type="entry name" value="CBS_dom"/>
</dbReference>
<dbReference type="GO" id="GO:0006508">
    <property type="term" value="P:proteolysis"/>
    <property type="evidence" value="ECO:0007669"/>
    <property type="project" value="UniProtKB-KW"/>
</dbReference>
<evidence type="ECO:0000256" key="9">
    <source>
        <dbReference type="ARBA" id="ARBA00022833"/>
    </source>
</evidence>
<evidence type="ECO:0000256" key="13">
    <source>
        <dbReference type="ARBA" id="ARBA00023136"/>
    </source>
</evidence>
<comment type="cofactor">
    <cofactor evidence="14 16">
        <name>Zn(2+)</name>
        <dbReference type="ChEBI" id="CHEBI:29105"/>
    </cofactor>
    <text evidence="14 16">Binds 1 zinc ion per subunit.</text>
</comment>
<dbReference type="Gene3D" id="3.10.580.10">
    <property type="entry name" value="CBS-domain"/>
    <property type="match status" value="1"/>
</dbReference>
<keyword evidence="7" id="KW-0677">Repeat</keyword>
<dbReference type="GO" id="GO:0046872">
    <property type="term" value="F:metal ion binding"/>
    <property type="evidence" value="ECO:0007669"/>
    <property type="project" value="UniProtKB-UniRule"/>
</dbReference>
<evidence type="ECO:0000256" key="5">
    <source>
        <dbReference type="ARBA" id="ARBA00022692"/>
    </source>
</evidence>
<dbReference type="PIRSF" id="PIRSF006404">
    <property type="entry name" value="UCP006404_Pept_M50_CBS"/>
    <property type="match status" value="1"/>
</dbReference>
<keyword evidence="11 14" id="KW-0482">Metalloprotease</keyword>
<evidence type="ECO:0000256" key="10">
    <source>
        <dbReference type="ARBA" id="ARBA00022989"/>
    </source>
</evidence>
<feature type="active site" evidence="15">
    <location>
        <position position="65"/>
    </location>
</feature>
<dbReference type="InterPro" id="IPR008915">
    <property type="entry name" value="Peptidase_M50"/>
</dbReference>
<evidence type="ECO:0000313" key="17">
    <source>
        <dbReference type="EMBL" id="NEV66937.1"/>
    </source>
</evidence>
<feature type="transmembrane region" description="Helical" evidence="14">
    <location>
        <begin position="76"/>
        <end position="93"/>
    </location>
</feature>
<dbReference type="EMBL" id="JTHE02000003">
    <property type="protein sequence ID" value="NEV66937.1"/>
    <property type="molecule type" value="Genomic_DNA"/>
</dbReference>
<comment type="similarity">
    <text evidence="2 14">Belongs to the peptidase M50B family.</text>
</comment>
<evidence type="ECO:0000256" key="1">
    <source>
        <dbReference type="ARBA" id="ARBA00004651"/>
    </source>
</evidence>
<gene>
    <name evidence="17" type="ORF">QQ91_007385</name>
</gene>
<feature type="binding site" evidence="16">
    <location>
        <position position="160"/>
    </location>
    <ligand>
        <name>Zn(2+)</name>
        <dbReference type="ChEBI" id="CHEBI:29105"/>
        <note>catalytic</note>
    </ligand>
</feature>
<reference evidence="17" key="1">
    <citation type="submission" date="2014-11" db="EMBL/GenBank/DDBJ databases">
        <authorList>
            <person name="Malar M.C."/>
            <person name="Sen D."/>
            <person name="Tripathy S."/>
        </authorList>
    </citation>
    <scope>NUCLEOTIDE SEQUENCE</scope>
    <source>
        <strain evidence="17">BDU141951</strain>
    </source>
</reference>
<dbReference type="PROSITE" id="PS51371">
    <property type="entry name" value="CBS"/>
    <property type="match status" value="1"/>
</dbReference>
<dbReference type="Pfam" id="PF02163">
    <property type="entry name" value="Peptidase_M50"/>
    <property type="match status" value="2"/>
</dbReference>
<name>A0A0C1UNS2_9CYAN</name>
<comment type="caution">
    <text evidence="17">The sequence shown here is derived from an EMBL/GenBank/DDBJ whole genome shotgun (WGS) entry which is preliminary data.</text>
</comment>
<dbReference type="GO" id="GO:0008237">
    <property type="term" value="F:metallopeptidase activity"/>
    <property type="evidence" value="ECO:0007669"/>
    <property type="project" value="UniProtKB-UniRule"/>
</dbReference>
<keyword evidence="13 14" id="KW-0472">Membrane</keyword>
<dbReference type="SUPFAM" id="SSF54631">
    <property type="entry name" value="CBS-domain pair"/>
    <property type="match status" value="1"/>
</dbReference>
<evidence type="ECO:0000256" key="8">
    <source>
        <dbReference type="ARBA" id="ARBA00022801"/>
    </source>
</evidence>
<evidence type="ECO:0000256" key="3">
    <source>
        <dbReference type="ARBA" id="ARBA00022475"/>
    </source>
</evidence>
<keyword evidence="10 14" id="KW-1133">Transmembrane helix</keyword>
<feature type="transmembrane region" description="Helical" evidence="14">
    <location>
        <begin position="135"/>
        <end position="154"/>
    </location>
</feature>
<dbReference type="SMART" id="SM00116">
    <property type="entry name" value="CBS"/>
    <property type="match status" value="1"/>
</dbReference>
<dbReference type="GO" id="GO:0005886">
    <property type="term" value="C:plasma membrane"/>
    <property type="evidence" value="ECO:0007669"/>
    <property type="project" value="UniProtKB-SubCell"/>
</dbReference>
<evidence type="ECO:0000256" key="12">
    <source>
        <dbReference type="ARBA" id="ARBA00023122"/>
    </source>
</evidence>
<accession>A0A0C1UNS2</accession>
<keyword evidence="9 14" id="KW-0862">Zinc</keyword>
<feature type="transmembrane region" description="Helical" evidence="14">
    <location>
        <begin position="45"/>
        <end position="64"/>
    </location>
</feature>
<keyword evidence="12" id="KW-0129">CBS domain</keyword>
<evidence type="ECO:0000256" key="2">
    <source>
        <dbReference type="ARBA" id="ARBA00007931"/>
    </source>
</evidence>
<dbReference type="InterPro" id="IPR016483">
    <property type="entry name" value="UCP006404_Pept_M50_CBS"/>
</dbReference>
<keyword evidence="6 14" id="KW-0479">Metal-binding</keyword>
<protein>
    <recommendedName>
        <fullName evidence="14">Zinc metalloprotease</fullName>
    </recommendedName>
</protein>
<feature type="transmembrane region" description="Helical" evidence="14">
    <location>
        <begin position="199"/>
        <end position="221"/>
    </location>
</feature>
<comment type="subcellular location">
    <subcellularLocation>
        <location evidence="1 14">Cell membrane</location>
        <topology evidence="1 14">Multi-pass membrane protein</topology>
    </subcellularLocation>
</comment>
<dbReference type="PANTHER" id="PTHR39188:SF3">
    <property type="entry name" value="STAGE IV SPORULATION PROTEIN FB"/>
    <property type="match status" value="1"/>
</dbReference>
<evidence type="ECO:0000256" key="11">
    <source>
        <dbReference type="ARBA" id="ARBA00023049"/>
    </source>
</evidence>
<organism evidence="17">
    <name type="scientific">Lyngbya confervoides BDU141951</name>
    <dbReference type="NCBI Taxonomy" id="1574623"/>
    <lineage>
        <taxon>Bacteria</taxon>
        <taxon>Bacillati</taxon>
        <taxon>Cyanobacteriota</taxon>
        <taxon>Cyanophyceae</taxon>
        <taxon>Oscillatoriophycideae</taxon>
        <taxon>Oscillatoriales</taxon>
        <taxon>Microcoleaceae</taxon>
        <taxon>Lyngbya</taxon>
    </lineage>
</organism>
<keyword evidence="4 14" id="KW-0645">Protease</keyword>
<sequence>MQSGWRVGSILGIPLYLDTSWFIIVLLVTFVYGSNPTWQQSWGDVAWIVGLSMALLLFGSVLLHELGHSLVAKSQGIKVNSITLFLFGGIAAIDQESKTPGQAFQVAIAGPAVSLGLYMLLTLSVNLLALPTPVAVLFANVAQINLVLTVFNLIPGLPLDGGQVLKAAVWKATNSRIKGVRWAARTGQVLGWTAVGGGLLAYLAQPSLDLIWIVLIGGFAIRNASNYGRVADLQETLSELTAADAMARDFRVLDANLSLREFADEYLLQSTQAPVYLAASDGRYRGLVKIEDVRDVERSQWEQQTLMDIARPLTTVTNVRETTSLAEVIMLLEQQGLSRLLVLTPADAVAGVIDRGEIVRALGKKMNLTISDTVIQRIKDEGEYPPGLKLPALAKSLQE</sequence>
<feature type="transmembrane region" description="Helical" evidence="14">
    <location>
        <begin position="105"/>
        <end position="128"/>
    </location>
</feature>
<keyword evidence="8 14" id="KW-0378">Hydrolase</keyword>
<feature type="binding site" evidence="16">
    <location>
        <position position="68"/>
    </location>
    <ligand>
        <name>Zn(2+)</name>
        <dbReference type="ChEBI" id="CHEBI:29105"/>
        <note>catalytic</note>
    </ligand>
</feature>
<dbReference type="InterPro" id="IPR046342">
    <property type="entry name" value="CBS_dom_sf"/>
</dbReference>
<reference evidence="17" key="3">
    <citation type="submission" date="2020-02" db="EMBL/GenBank/DDBJ databases">
        <authorList>
            <person name="Sarangi A.N."/>
            <person name="Ghosh S."/>
            <person name="Mukherjee M."/>
            <person name="Tripathy S."/>
        </authorList>
    </citation>
    <scope>NUCLEOTIDE SEQUENCE</scope>
    <source>
        <strain evidence="17">BDU141951</strain>
    </source>
</reference>
<dbReference type="AlphaFoldDB" id="A0A0C1UNS2"/>
<evidence type="ECO:0000256" key="6">
    <source>
        <dbReference type="ARBA" id="ARBA00022723"/>
    </source>
</evidence>
<evidence type="ECO:0000256" key="14">
    <source>
        <dbReference type="PIRNR" id="PIRNR006404"/>
    </source>
</evidence>
<evidence type="ECO:0000256" key="16">
    <source>
        <dbReference type="PIRSR" id="PIRSR006404-2"/>
    </source>
</evidence>
<feature type="transmembrane region" description="Helical" evidence="14">
    <location>
        <begin position="12"/>
        <end position="33"/>
    </location>
</feature>
<reference evidence="17" key="2">
    <citation type="journal article" date="2015" name="Genome Announc.">
        <title>Draft Genome Sequence of Filamentous Marine Cyanobacterium Lyngbya confervoides Strain BDU141951.</title>
        <authorList>
            <person name="Chandrababunaidu M.M."/>
            <person name="Sen D."/>
            <person name="Tripathy S."/>
        </authorList>
    </citation>
    <scope>NUCLEOTIDE SEQUENCE</scope>
    <source>
        <strain evidence="17">BDU141951</strain>
    </source>
</reference>
<evidence type="ECO:0000256" key="4">
    <source>
        <dbReference type="ARBA" id="ARBA00022670"/>
    </source>
</evidence>
<proteinExistence type="inferred from homology"/>
<dbReference type="CDD" id="cd04639">
    <property type="entry name" value="CBS_pair_peptidase_M50"/>
    <property type="match status" value="1"/>
</dbReference>
<dbReference type="Pfam" id="PF00571">
    <property type="entry name" value="CBS"/>
    <property type="match status" value="1"/>
</dbReference>